<comment type="similarity">
    <text evidence="2">Belongs to the ABC transporter superfamily.</text>
</comment>
<feature type="domain" description="ABC transporter" evidence="10">
    <location>
        <begin position="1"/>
        <end position="236"/>
    </location>
</feature>
<comment type="subcellular location">
    <subcellularLocation>
        <location evidence="1">Cell inner membrane</location>
        <topology evidence="1">Peripheral membrane protein</topology>
    </subcellularLocation>
</comment>
<reference evidence="15 19" key="2">
    <citation type="submission" date="2018-08" db="EMBL/GenBank/DDBJ databases">
        <authorList>
            <consortium name="NARMS: The National Antimicrobial Resistance Monitoring System"/>
        </authorList>
    </citation>
    <scope>NUCLEOTIDE SEQUENCE [LARGE SCALE GENOMIC DNA]</scope>
    <source>
        <strain evidence="15 19">CVM N17C171</strain>
        <strain evidence="14 16">CVM N17C548</strain>
        <strain evidence="13 18">FSIS11807978</strain>
        <strain evidence="11 20">FSIS1609200</strain>
    </source>
</reference>
<evidence type="ECO:0000259" key="10">
    <source>
        <dbReference type="PROSITE" id="PS50893"/>
    </source>
</evidence>
<dbReference type="InterPro" id="IPR003439">
    <property type="entry name" value="ABC_transporter-like_ATP-bd"/>
</dbReference>
<dbReference type="Pfam" id="PF00005">
    <property type="entry name" value="ABC_tran"/>
    <property type="match status" value="1"/>
</dbReference>
<dbReference type="SMART" id="SM00382">
    <property type="entry name" value="AAA"/>
    <property type="match status" value="1"/>
</dbReference>
<evidence type="ECO:0000313" key="19">
    <source>
        <dbReference type="Proteomes" id="UP000411403"/>
    </source>
</evidence>
<dbReference type="Proteomes" id="UP000361993">
    <property type="component" value="Unassembled WGS sequence"/>
</dbReference>
<dbReference type="InterPro" id="IPR050388">
    <property type="entry name" value="ABC_Ni/Peptide_Import"/>
</dbReference>
<evidence type="ECO:0000256" key="3">
    <source>
        <dbReference type="ARBA" id="ARBA00022448"/>
    </source>
</evidence>
<dbReference type="InterPro" id="IPR025662">
    <property type="entry name" value="Sigma_54_int_dom_ATP-bd_1"/>
</dbReference>
<evidence type="ECO:0000313" key="11">
    <source>
        <dbReference type="EMBL" id="EAJ1076544.1"/>
    </source>
</evidence>
<dbReference type="AlphaFoldDB" id="A0A0Q2IYK7"/>
<evidence type="ECO:0000313" key="18">
    <source>
        <dbReference type="Proteomes" id="UP000365807"/>
    </source>
</evidence>
<dbReference type="Proteomes" id="UP000557830">
    <property type="component" value="Unassembled WGS sequence"/>
</dbReference>
<dbReference type="PROSITE" id="PS00211">
    <property type="entry name" value="ABC_TRANSPORTER_1"/>
    <property type="match status" value="1"/>
</dbReference>
<keyword evidence="5" id="KW-0997">Cell inner membrane</keyword>
<gene>
    <name evidence="11" type="ORF">BU953_02725</name>
    <name evidence="13" type="ORF">C6T04_04175</name>
    <name evidence="12" type="ORF">CJD00_05205</name>
    <name evidence="14" type="ORF">DSX26_06095</name>
    <name evidence="15" type="ORF">DYU70_05835</name>
</gene>
<dbReference type="InterPro" id="IPR003593">
    <property type="entry name" value="AAA+_ATPase"/>
</dbReference>
<reference evidence="12 17" key="1">
    <citation type="submission" date="2018-05" db="EMBL/GenBank/DDBJ databases">
        <authorList>
            <consortium name="GenomeTrakr network: Whole genome sequencing for foodborne pathogen traceback"/>
        </authorList>
    </citation>
    <scope>NUCLEOTIDE SEQUENCE [LARGE SCALE GENOMIC DNA]</scope>
    <source>
        <strain evidence="12 17">NC_C6016</strain>
    </source>
</reference>
<dbReference type="KEGG" id="ccoo:ATE51_00398"/>
<dbReference type="InterPro" id="IPR027417">
    <property type="entry name" value="P-loop_NTPase"/>
</dbReference>
<keyword evidence="4" id="KW-1003">Cell membrane</keyword>
<dbReference type="EMBL" id="AACSIE010000005">
    <property type="protein sequence ID" value="EAL9204682.1"/>
    <property type="molecule type" value="Genomic_DNA"/>
</dbReference>
<dbReference type="GO" id="GO:0005886">
    <property type="term" value="C:plasma membrane"/>
    <property type="evidence" value="ECO:0007669"/>
    <property type="project" value="UniProtKB-SubCell"/>
</dbReference>
<evidence type="ECO:0000313" key="16">
    <source>
        <dbReference type="Proteomes" id="UP000352088"/>
    </source>
</evidence>
<dbReference type="PANTHER" id="PTHR43297">
    <property type="entry name" value="OLIGOPEPTIDE TRANSPORT ATP-BINDING PROTEIN APPD"/>
    <property type="match status" value="1"/>
</dbReference>
<evidence type="ECO:0000313" key="15">
    <source>
        <dbReference type="EMBL" id="EAL9204682.1"/>
    </source>
</evidence>
<dbReference type="STRING" id="195.ATE51_00398"/>
<evidence type="ECO:0000256" key="1">
    <source>
        <dbReference type="ARBA" id="ARBA00004417"/>
    </source>
</evidence>
<keyword evidence="7 12" id="KW-0067">ATP-binding</keyword>
<evidence type="ECO:0000313" key="13">
    <source>
        <dbReference type="EMBL" id="EAK4358132.1"/>
    </source>
</evidence>
<evidence type="ECO:0000313" key="17">
    <source>
        <dbReference type="Proteomes" id="UP000361993"/>
    </source>
</evidence>
<dbReference type="OrthoDB" id="5357528at2"/>
<dbReference type="KEGG" id="ccof:VC76_00990"/>
<evidence type="ECO:0000313" key="14">
    <source>
        <dbReference type="EMBL" id="EAL6851037.1"/>
    </source>
</evidence>
<keyword evidence="8" id="KW-1278">Translocase</keyword>
<accession>A0A0Q2IYK7</accession>
<dbReference type="GeneID" id="66545162"/>
<keyword evidence="9" id="KW-0472">Membrane</keyword>
<protein>
    <submittedName>
        <fullName evidence="12">ABC transporter ATP-binding protein</fullName>
    </submittedName>
</protein>
<dbReference type="EMBL" id="AABUYW010000004">
    <property type="protein sequence ID" value="EAJ1076544.1"/>
    <property type="molecule type" value="Genomic_DNA"/>
</dbReference>
<evidence type="ECO:0000313" key="20">
    <source>
        <dbReference type="Proteomes" id="UP000557830"/>
    </source>
</evidence>
<dbReference type="PROSITE" id="PS00675">
    <property type="entry name" value="SIGMA54_INTERACT_1"/>
    <property type="match status" value="1"/>
</dbReference>
<dbReference type="EMBL" id="AACQHW010000006">
    <property type="protein sequence ID" value="EAL6851037.1"/>
    <property type="molecule type" value="Genomic_DNA"/>
</dbReference>
<evidence type="ECO:0000256" key="2">
    <source>
        <dbReference type="ARBA" id="ARBA00005417"/>
    </source>
</evidence>
<dbReference type="Proteomes" id="UP000411403">
    <property type="component" value="Unassembled WGS sequence"/>
</dbReference>
<name>A0A0Q2IYK7_CAMCO</name>
<dbReference type="Proteomes" id="UP000365807">
    <property type="component" value="Unassembled WGS sequence"/>
</dbReference>
<evidence type="ECO:0000256" key="4">
    <source>
        <dbReference type="ARBA" id="ARBA00022475"/>
    </source>
</evidence>
<dbReference type="Gene3D" id="3.40.50.300">
    <property type="entry name" value="P-loop containing nucleotide triphosphate hydrolases"/>
    <property type="match status" value="1"/>
</dbReference>
<proteinExistence type="inferred from homology"/>
<evidence type="ECO:0000256" key="5">
    <source>
        <dbReference type="ARBA" id="ARBA00022519"/>
    </source>
</evidence>
<dbReference type="RefSeq" id="WP_002781477.1">
    <property type="nucleotide sequence ID" value="NZ_AANHVQ020000001.1"/>
</dbReference>
<dbReference type="EMBL" id="AACDUL010000008">
    <property type="protein sequence ID" value="EAK1509662.1"/>
    <property type="molecule type" value="Genomic_DNA"/>
</dbReference>
<dbReference type="Proteomes" id="UP000352088">
    <property type="component" value="Unassembled WGS sequence"/>
</dbReference>
<evidence type="ECO:0000256" key="8">
    <source>
        <dbReference type="ARBA" id="ARBA00022967"/>
    </source>
</evidence>
<keyword evidence="6" id="KW-0547">Nucleotide-binding</keyword>
<dbReference type="eggNOG" id="COG0444">
    <property type="taxonomic scope" value="Bacteria"/>
</dbReference>
<organism evidence="12 17">
    <name type="scientific">Campylobacter coli</name>
    <dbReference type="NCBI Taxonomy" id="195"/>
    <lineage>
        <taxon>Bacteria</taxon>
        <taxon>Pseudomonadati</taxon>
        <taxon>Campylobacterota</taxon>
        <taxon>Epsilonproteobacteria</taxon>
        <taxon>Campylobacterales</taxon>
        <taxon>Campylobacteraceae</taxon>
        <taxon>Campylobacter</taxon>
    </lineage>
</organism>
<dbReference type="PANTHER" id="PTHR43297:SF14">
    <property type="entry name" value="ATPASE AAA-TYPE CORE DOMAIN-CONTAINING PROTEIN"/>
    <property type="match status" value="1"/>
</dbReference>
<dbReference type="SUPFAM" id="SSF52540">
    <property type="entry name" value="P-loop containing nucleoside triphosphate hydrolases"/>
    <property type="match status" value="1"/>
</dbReference>
<sequence length="236" mass="27070">MKVRNLSLKLNQKKIFENISFDIKIAKSLMIVGESGVGKSLLGKSLIRLLDPKFEINADEWSFNEVSVFNLNQNELRAFRSKVGLVLQDAELSLYPYLNIGNLFHLILKTHTKLNQKDRKRYAFDLLEKLGFDDVDLLWHSYANELSLGMARRVSLALALLSKPQILICDEITASLDKENVQKIIQILKKLKNTLGLVCITHDLNLVNSLADEVLFLEKNQAQLFRVDEFLRIYHA</sequence>
<evidence type="ECO:0000256" key="9">
    <source>
        <dbReference type="ARBA" id="ARBA00023136"/>
    </source>
</evidence>
<evidence type="ECO:0000256" key="6">
    <source>
        <dbReference type="ARBA" id="ARBA00022741"/>
    </source>
</evidence>
<dbReference type="EMBL" id="AACGFG010000005">
    <property type="protein sequence ID" value="EAK4358132.1"/>
    <property type="molecule type" value="Genomic_DNA"/>
</dbReference>
<dbReference type="PROSITE" id="PS50893">
    <property type="entry name" value="ABC_TRANSPORTER_2"/>
    <property type="match status" value="1"/>
</dbReference>
<dbReference type="GO" id="GO:0005524">
    <property type="term" value="F:ATP binding"/>
    <property type="evidence" value="ECO:0007669"/>
    <property type="project" value="UniProtKB-KW"/>
</dbReference>
<evidence type="ECO:0000313" key="12">
    <source>
        <dbReference type="EMBL" id="EAK1509662.1"/>
    </source>
</evidence>
<keyword evidence="3" id="KW-0813">Transport</keyword>
<dbReference type="GO" id="GO:0016887">
    <property type="term" value="F:ATP hydrolysis activity"/>
    <property type="evidence" value="ECO:0007669"/>
    <property type="project" value="InterPro"/>
</dbReference>
<comment type="caution">
    <text evidence="12">The sequence shown here is derived from an EMBL/GenBank/DDBJ whole genome shotgun (WGS) entry which is preliminary data.</text>
</comment>
<dbReference type="InterPro" id="IPR017871">
    <property type="entry name" value="ABC_transporter-like_CS"/>
</dbReference>
<evidence type="ECO:0000256" key="7">
    <source>
        <dbReference type="ARBA" id="ARBA00022840"/>
    </source>
</evidence>